<keyword evidence="7 11" id="KW-0030">Aminoacyl-tRNA synthetase</keyword>
<dbReference type="PRINTS" id="PR01046">
    <property type="entry name" value="TRNASYNTHPRO"/>
</dbReference>
<evidence type="ECO:0000313" key="11">
    <source>
        <dbReference type="EMBL" id="OGZ45036.1"/>
    </source>
</evidence>
<keyword evidence="3" id="KW-0436">Ligase</keyword>
<sequence>MQRMSQLFTKTRREAPADEASRNAQLLIQAGFIHKEMAGVYSYLPLGLRVINKIKHIVSEEMEALGSQELIMSTIQGKELWEKTDRWDDQKVDVWFKSQLKNGNEIGFGWSHEEPITDMMKYHIASYADMPRYVHQFQNKLRNEARAKSGIMRCREFIMKDMYSYALNEDQHMDFYAKATDAYMNVFRRVGLGNATFVTSASGGLFTDKFSHEFQTLCEAGEDVIYVHKDGKLALNEEIFNDETLQKMDVEKSDFEQKKAAEVGNIFTFGTEKCEELGLYYTDANGAKRGVFLGSYGIGITRLMGVIAEVFSDEKGLVWPASVAPYDVHGIVLDGKEKEAEDVFRLLEEGGVDVLCDDRARYTAGEKFADADLMGIPWRVVVSKRTIEKGAYEVKGRHMPEAEFLSQEQILPRITNRES</sequence>
<gene>
    <name evidence="11" type="ORF">A3J54_03260</name>
</gene>
<dbReference type="SUPFAM" id="SSF55681">
    <property type="entry name" value="Class II aaRS and biotin synthetases"/>
    <property type="match status" value="1"/>
</dbReference>
<dbReference type="InterPro" id="IPR036621">
    <property type="entry name" value="Anticodon-bd_dom_sf"/>
</dbReference>
<evidence type="ECO:0000256" key="3">
    <source>
        <dbReference type="ARBA" id="ARBA00022598"/>
    </source>
</evidence>
<protein>
    <recommendedName>
        <fullName evidence="2">Proline--tRNA ligase</fullName>
        <ecNumber evidence="1">6.1.1.15</ecNumber>
    </recommendedName>
    <alternativeName>
        <fullName evidence="8">Prolyl-tRNA synthetase</fullName>
    </alternativeName>
</protein>
<feature type="domain" description="Aminoacyl-transfer RNA synthetases class-II family profile" evidence="10">
    <location>
        <begin position="39"/>
        <end position="320"/>
    </location>
</feature>
<dbReference type="GO" id="GO:0005524">
    <property type="term" value="F:ATP binding"/>
    <property type="evidence" value="ECO:0007669"/>
    <property type="project" value="UniProtKB-KW"/>
</dbReference>
<dbReference type="Pfam" id="PF03129">
    <property type="entry name" value="HGTP_anticodon"/>
    <property type="match status" value="1"/>
</dbReference>
<dbReference type="Pfam" id="PF00587">
    <property type="entry name" value="tRNA-synt_2b"/>
    <property type="match status" value="1"/>
</dbReference>
<dbReference type="STRING" id="1802117.A3J54_03260"/>
<evidence type="ECO:0000256" key="2">
    <source>
        <dbReference type="ARBA" id="ARBA00019110"/>
    </source>
</evidence>
<evidence type="ECO:0000256" key="1">
    <source>
        <dbReference type="ARBA" id="ARBA00012831"/>
    </source>
</evidence>
<dbReference type="EC" id="6.1.1.15" evidence="1"/>
<dbReference type="GO" id="GO:0006433">
    <property type="term" value="P:prolyl-tRNA aminoacylation"/>
    <property type="evidence" value="ECO:0007669"/>
    <property type="project" value="InterPro"/>
</dbReference>
<evidence type="ECO:0000313" key="12">
    <source>
        <dbReference type="Proteomes" id="UP000176576"/>
    </source>
</evidence>
<dbReference type="GO" id="GO:0004827">
    <property type="term" value="F:proline-tRNA ligase activity"/>
    <property type="evidence" value="ECO:0007669"/>
    <property type="project" value="UniProtKB-EC"/>
</dbReference>
<name>A0A1G2G468_9BACT</name>
<dbReference type="InterPro" id="IPR044140">
    <property type="entry name" value="ProRS_anticodon_short"/>
</dbReference>
<dbReference type="Proteomes" id="UP000176576">
    <property type="component" value="Unassembled WGS sequence"/>
</dbReference>
<dbReference type="GO" id="GO:0005737">
    <property type="term" value="C:cytoplasm"/>
    <property type="evidence" value="ECO:0007669"/>
    <property type="project" value="InterPro"/>
</dbReference>
<proteinExistence type="predicted"/>
<dbReference type="InterPro" id="IPR002316">
    <property type="entry name" value="Pro-tRNA-ligase_IIa"/>
</dbReference>
<evidence type="ECO:0000256" key="4">
    <source>
        <dbReference type="ARBA" id="ARBA00022741"/>
    </source>
</evidence>
<dbReference type="InterPro" id="IPR004154">
    <property type="entry name" value="Anticodon-bd"/>
</dbReference>
<dbReference type="InterPro" id="IPR006195">
    <property type="entry name" value="aa-tRNA-synth_II"/>
</dbReference>
<dbReference type="InterPro" id="IPR045864">
    <property type="entry name" value="aa-tRNA-synth_II/BPL/LPL"/>
</dbReference>
<dbReference type="SUPFAM" id="SSF52954">
    <property type="entry name" value="Class II aaRS ABD-related"/>
    <property type="match status" value="1"/>
</dbReference>
<dbReference type="PANTHER" id="PTHR42753:SF2">
    <property type="entry name" value="PROLINE--TRNA LIGASE"/>
    <property type="match status" value="1"/>
</dbReference>
<comment type="caution">
    <text evidence="11">The sequence shown here is derived from an EMBL/GenBank/DDBJ whole genome shotgun (WGS) entry which is preliminary data.</text>
</comment>
<evidence type="ECO:0000256" key="7">
    <source>
        <dbReference type="ARBA" id="ARBA00023146"/>
    </source>
</evidence>
<organism evidence="11 12">
    <name type="scientific">Candidatus Ryanbacteria bacterium RIFCSPHIGHO2_02_FULL_45_13b</name>
    <dbReference type="NCBI Taxonomy" id="1802117"/>
    <lineage>
        <taxon>Bacteria</taxon>
        <taxon>Candidatus Ryaniibacteriota</taxon>
    </lineage>
</organism>
<evidence type="ECO:0000259" key="10">
    <source>
        <dbReference type="PROSITE" id="PS50862"/>
    </source>
</evidence>
<keyword evidence="6" id="KW-0648">Protein biosynthesis</keyword>
<evidence type="ECO:0000256" key="9">
    <source>
        <dbReference type="ARBA" id="ARBA00047671"/>
    </source>
</evidence>
<keyword evidence="5" id="KW-0067">ATP-binding</keyword>
<dbReference type="CDD" id="cd00861">
    <property type="entry name" value="ProRS_anticodon_short"/>
    <property type="match status" value="1"/>
</dbReference>
<dbReference type="PROSITE" id="PS50862">
    <property type="entry name" value="AA_TRNA_LIGASE_II"/>
    <property type="match status" value="1"/>
</dbReference>
<dbReference type="EMBL" id="MHNN01000025">
    <property type="protein sequence ID" value="OGZ45036.1"/>
    <property type="molecule type" value="Genomic_DNA"/>
</dbReference>
<reference evidence="11 12" key="1">
    <citation type="journal article" date="2016" name="Nat. Commun.">
        <title>Thousands of microbial genomes shed light on interconnected biogeochemical processes in an aquifer system.</title>
        <authorList>
            <person name="Anantharaman K."/>
            <person name="Brown C.T."/>
            <person name="Hug L.A."/>
            <person name="Sharon I."/>
            <person name="Castelle C.J."/>
            <person name="Probst A.J."/>
            <person name="Thomas B.C."/>
            <person name="Singh A."/>
            <person name="Wilkins M.J."/>
            <person name="Karaoz U."/>
            <person name="Brodie E.L."/>
            <person name="Williams K.H."/>
            <person name="Hubbard S.S."/>
            <person name="Banfield J.F."/>
        </authorList>
    </citation>
    <scope>NUCLEOTIDE SEQUENCE [LARGE SCALE GENOMIC DNA]</scope>
</reference>
<accession>A0A1G2G468</accession>
<dbReference type="AlphaFoldDB" id="A0A1G2G468"/>
<evidence type="ECO:0000256" key="5">
    <source>
        <dbReference type="ARBA" id="ARBA00022840"/>
    </source>
</evidence>
<keyword evidence="4" id="KW-0547">Nucleotide-binding</keyword>
<dbReference type="Gene3D" id="3.40.50.800">
    <property type="entry name" value="Anticodon-binding domain"/>
    <property type="match status" value="1"/>
</dbReference>
<evidence type="ECO:0000256" key="8">
    <source>
        <dbReference type="ARBA" id="ARBA00029731"/>
    </source>
</evidence>
<dbReference type="Gene3D" id="3.30.930.10">
    <property type="entry name" value="Bira Bifunctional Protein, Domain 2"/>
    <property type="match status" value="1"/>
</dbReference>
<dbReference type="InterPro" id="IPR002314">
    <property type="entry name" value="aa-tRNA-synt_IIb"/>
</dbReference>
<dbReference type="InterPro" id="IPR050062">
    <property type="entry name" value="Pro-tRNA_synthetase"/>
</dbReference>
<evidence type="ECO:0000256" key="6">
    <source>
        <dbReference type="ARBA" id="ARBA00022917"/>
    </source>
</evidence>
<dbReference type="PANTHER" id="PTHR42753">
    <property type="entry name" value="MITOCHONDRIAL RIBOSOME PROTEIN L39/PROLYL-TRNA LIGASE FAMILY MEMBER"/>
    <property type="match status" value="1"/>
</dbReference>
<comment type="catalytic activity">
    <reaction evidence="9">
        <text>tRNA(Pro) + L-proline + ATP = L-prolyl-tRNA(Pro) + AMP + diphosphate</text>
        <dbReference type="Rhea" id="RHEA:14305"/>
        <dbReference type="Rhea" id="RHEA-COMP:9700"/>
        <dbReference type="Rhea" id="RHEA-COMP:9702"/>
        <dbReference type="ChEBI" id="CHEBI:30616"/>
        <dbReference type="ChEBI" id="CHEBI:33019"/>
        <dbReference type="ChEBI" id="CHEBI:60039"/>
        <dbReference type="ChEBI" id="CHEBI:78442"/>
        <dbReference type="ChEBI" id="CHEBI:78532"/>
        <dbReference type="ChEBI" id="CHEBI:456215"/>
        <dbReference type="EC" id="6.1.1.15"/>
    </reaction>
</comment>